<dbReference type="EMBL" id="CP025003">
    <property type="protein sequence ID" value="ATZ92948.1"/>
    <property type="molecule type" value="Genomic_DNA"/>
</dbReference>
<accession>A0A2K8QIT1</accession>
<dbReference type="KEGG" id="dfn:CVE23_02515"/>
<dbReference type="Proteomes" id="UP000231901">
    <property type="component" value="Chromosome"/>
</dbReference>
<protein>
    <submittedName>
        <fullName evidence="1">Uncharacterized protein</fullName>
    </submittedName>
</protein>
<sequence>MSPSCLISFHARMRDIRCAARDGAGKKRALLYISTIEDTSPLYPPYFKPQRRWLRSLTRITYLSKLIGIRSLAAFLSLEIYWVSGLATELAGIAAELGGSITRTTCQRR</sequence>
<evidence type="ECO:0000313" key="2">
    <source>
        <dbReference type="Proteomes" id="UP000231901"/>
    </source>
</evidence>
<reference evidence="2" key="1">
    <citation type="journal article" date="2018" name="Genome Announc.">
        <title>Complete genome sequence of a Dickeya fangzhongdai type strain causing bleeding canker of pear tree trunks.</title>
        <authorList>
            <person name="Zhao Y."/>
            <person name="Tian Y."/>
            <person name="Li X."/>
            <person name="Hu B."/>
        </authorList>
    </citation>
    <scope>NUCLEOTIDE SEQUENCE [LARGE SCALE GENOMIC DNA]</scope>
    <source>
        <strain evidence="2">DSM 101947</strain>
    </source>
</reference>
<organism evidence="1 2">
    <name type="scientific">Dickeya fangzhongdai</name>
    <dbReference type="NCBI Taxonomy" id="1778540"/>
    <lineage>
        <taxon>Bacteria</taxon>
        <taxon>Pseudomonadati</taxon>
        <taxon>Pseudomonadota</taxon>
        <taxon>Gammaproteobacteria</taxon>
        <taxon>Enterobacterales</taxon>
        <taxon>Pectobacteriaceae</taxon>
        <taxon>Dickeya</taxon>
    </lineage>
</organism>
<gene>
    <name evidence="1" type="ORF">CVE23_02515</name>
</gene>
<name>A0A2K8QIT1_9GAMM</name>
<evidence type="ECO:0000313" key="1">
    <source>
        <dbReference type="EMBL" id="ATZ92948.1"/>
    </source>
</evidence>
<dbReference type="AlphaFoldDB" id="A0A2K8QIT1"/>
<keyword evidence="2" id="KW-1185">Reference proteome</keyword>
<proteinExistence type="predicted"/>